<organism evidence="2 3">
    <name type="scientific">Heliocybe sulcata</name>
    <dbReference type="NCBI Taxonomy" id="5364"/>
    <lineage>
        <taxon>Eukaryota</taxon>
        <taxon>Fungi</taxon>
        <taxon>Dikarya</taxon>
        <taxon>Basidiomycota</taxon>
        <taxon>Agaricomycotina</taxon>
        <taxon>Agaricomycetes</taxon>
        <taxon>Gloeophyllales</taxon>
        <taxon>Gloeophyllaceae</taxon>
        <taxon>Heliocybe</taxon>
    </lineage>
</organism>
<dbReference type="Proteomes" id="UP000305948">
    <property type="component" value="Unassembled WGS sequence"/>
</dbReference>
<feature type="compositionally biased region" description="Low complexity" evidence="1">
    <location>
        <begin position="484"/>
        <end position="497"/>
    </location>
</feature>
<accession>A0A5C3MPB0</accession>
<evidence type="ECO:0000313" key="3">
    <source>
        <dbReference type="Proteomes" id="UP000305948"/>
    </source>
</evidence>
<evidence type="ECO:0000313" key="2">
    <source>
        <dbReference type="EMBL" id="TFK47144.1"/>
    </source>
</evidence>
<dbReference type="STRING" id="5364.A0A5C3MPB0"/>
<dbReference type="AlphaFoldDB" id="A0A5C3MPB0"/>
<feature type="compositionally biased region" description="Basic residues" evidence="1">
    <location>
        <begin position="527"/>
        <end position="538"/>
    </location>
</feature>
<feature type="region of interest" description="Disordered" evidence="1">
    <location>
        <begin position="1"/>
        <end position="55"/>
    </location>
</feature>
<evidence type="ECO:0000256" key="1">
    <source>
        <dbReference type="SAM" id="MobiDB-lite"/>
    </source>
</evidence>
<name>A0A5C3MPB0_9AGAM</name>
<gene>
    <name evidence="2" type="ORF">OE88DRAFT_1811328</name>
</gene>
<feature type="compositionally biased region" description="Basic residues" evidence="1">
    <location>
        <begin position="561"/>
        <end position="570"/>
    </location>
</feature>
<dbReference type="OrthoDB" id="2499658at2759"/>
<dbReference type="EMBL" id="ML213525">
    <property type="protein sequence ID" value="TFK47144.1"/>
    <property type="molecule type" value="Genomic_DNA"/>
</dbReference>
<evidence type="ECO:0008006" key="4">
    <source>
        <dbReference type="Google" id="ProtNLM"/>
    </source>
</evidence>
<proteinExistence type="predicted"/>
<feature type="compositionally biased region" description="Polar residues" evidence="1">
    <location>
        <begin position="515"/>
        <end position="525"/>
    </location>
</feature>
<reference evidence="2 3" key="1">
    <citation type="journal article" date="2019" name="Nat. Ecol. Evol.">
        <title>Megaphylogeny resolves global patterns of mushroom evolution.</title>
        <authorList>
            <person name="Varga T."/>
            <person name="Krizsan K."/>
            <person name="Foldi C."/>
            <person name="Dima B."/>
            <person name="Sanchez-Garcia M."/>
            <person name="Sanchez-Ramirez S."/>
            <person name="Szollosi G.J."/>
            <person name="Szarkandi J.G."/>
            <person name="Papp V."/>
            <person name="Albert L."/>
            <person name="Andreopoulos W."/>
            <person name="Angelini C."/>
            <person name="Antonin V."/>
            <person name="Barry K.W."/>
            <person name="Bougher N.L."/>
            <person name="Buchanan P."/>
            <person name="Buyck B."/>
            <person name="Bense V."/>
            <person name="Catcheside P."/>
            <person name="Chovatia M."/>
            <person name="Cooper J."/>
            <person name="Damon W."/>
            <person name="Desjardin D."/>
            <person name="Finy P."/>
            <person name="Geml J."/>
            <person name="Haridas S."/>
            <person name="Hughes K."/>
            <person name="Justo A."/>
            <person name="Karasinski D."/>
            <person name="Kautmanova I."/>
            <person name="Kiss B."/>
            <person name="Kocsube S."/>
            <person name="Kotiranta H."/>
            <person name="LaButti K.M."/>
            <person name="Lechner B.E."/>
            <person name="Liimatainen K."/>
            <person name="Lipzen A."/>
            <person name="Lukacs Z."/>
            <person name="Mihaltcheva S."/>
            <person name="Morgado L.N."/>
            <person name="Niskanen T."/>
            <person name="Noordeloos M.E."/>
            <person name="Ohm R.A."/>
            <person name="Ortiz-Santana B."/>
            <person name="Ovrebo C."/>
            <person name="Racz N."/>
            <person name="Riley R."/>
            <person name="Savchenko A."/>
            <person name="Shiryaev A."/>
            <person name="Soop K."/>
            <person name="Spirin V."/>
            <person name="Szebenyi C."/>
            <person name="Tomsovsky M."/>
            <person name="Tulloss R.E."/>
            <person name="Uehling J."/>
            <person name="Grigoriev I.V."/>
            <person name="Vagvolgyi C."/>
            <person name="Papp T."/>
            <person name="Martin F.M."/>
            <person name="Miettinen O."/>
            <person name="Hibbett D.S."/>
            <person name="Nagy L.G."/>
        </authorList>
    </citation>
    <scope>NUCLEOTIDE SEQUENCE [LARGE SCALE GENOMIC DNA]</scope>
    <source>
        <strain evidence="2 3">OMC1185</strain>
    </source>
</reference>
<feature type="region of interest" description="Disordered" evidence="1">
    <location>
        <begin position="484"/>
        <end position="570"/>
    </location>
</feature>
<keyword evidence="3" id="KW-1185">Reference proteome</keyword>
<feature type="compositionally biased region" description="Basic residues" evidence="1">
    <location>
        <begin position="1"/>
        <end position="13"/>
    </location>
</feature>
<sequence length="570" mass="62374">MTTRAKRQVRSTRTRPYEKKTQASLPALAEGAGTSIAPSPTSPTPNLVSPFADQHGFPTQAQFSETLKRYIASLHPRKSVKALIDREMYDKIHGSLNDPSDHRIGNAQFRFWVRKMFALEHIPGYGGPLGDNANSSLPPLAVVHENRPVAIKEELYSVLCHCHRLAEHGGRDRTCAVVRSLYSYVPKVLIAAFVSECPTCQYRRTGDPVYLPFKADESGGHGAQDAALIEHPTEEQEEDPEPAYFGPGPEYPLQEGALPEQLLSLPPWLHHPIPPLPPLRPTHRGSTSSIDTHATLVTPDNDDIRALPAFHLPHVVTTSPTLDPLLHWDPSRTTPWLAGWNGQSCFPPFSAPATHPASPSKHRLPSVSQLLRMEGVDGESYANGHGDEEDVKLPRLMDALPDERRLVDVPIDPSLLAEHAQHESPMFSPFPSAYPRPPALMHGTPSRAPRIVVTASAHTHARPPPLDLSRISALHVAPPVFSPLSPSPLSSDRSNLPTGSSMSFDTSMPEKPTQVGLSRKTSSVRSGAKKTRKAKGKRRADPEDDQNADCQTLVAAGSSTRRPRSARTKT</sequence>
<protein>
    <recommendedName>
        <fullName evidence="4">Integrase zinc-binding domain-containing protein</fullName>
    </recommendedName>
</protein>